<gene>
    <name evidence="2" type="ORF">LCGC14_0309960</name>
</gene>
<dbReference type="AlphaFoldDB" id="A0A0F9W9J5"/>
<evidence type="ECO:0000313" key="2">
    <source>
        <dbReference type="EMBL" id="KKN82336.1"/>
    </source>
</evidence>
<protein>
    <recommendedName>
        <fullName evidence="1">PepSY domain-containing protein</fullName>
    </recommendedName>
</protein>
<reference evidence="2" key="1">
    <citation type="journal article" date="2015" name="Nature">
        <title>Complex archaea that bridge the gap between prokaryotes and eukaryotes.</title>
        <authorList>
            <person name="Spang A."/>
            <person name="Saw J.H."/>
            <person name="Jorgensen S.L."/>
            <person name="Zaremba-Niedzwiedzka K."/>
            <person name="Martijn J."/>
            <person name="Lind A.E."/>
            <person name="van Eijk R."/>
            <person name="Schleper C."/>
            <person name="Guy L."/>
            <person name="Ettema T.J."/>
        </authorList>
    </citation>
    <scope>NUCLEOTIDE SEQUENCE</scope>
</reference>
<dbReference type="Pfam" id="PF03413">
    <property type="entry name" value="PepSY"/>
    <property type="match status" value="1"/>
</dbReference>
<dbReference type="Gene3D" id="3.10.450.40">
    <property type="match status" value="1"/>
</dbReference>
<evidence type="ECO:0000259" key="1">
    <source>
        <dbReference type="Pfam" id="PF03413"/>
    </source>
</evidence>
<proteinExistence type="predicted"/>
<dbReference type="EMBL" id="LAZR01000202">
    <property type="protein sequence ID" value="KKN82336.1"/>
    <property type="molecule type" value="Genomic_DNA"/>
</dbReference>
<name>A0A0F9W9J5_9ZZZZ</name>
<feature type="domain" description="PepSY" evidence="1">
    <location>
        <begin position="47"/>
        <end position="96"/>
    </location>
</feature>
<dbReference type="InterPro" id="IPR025711">
    <property type="entry name" value="PepSY"/>
</dbReference>
<sequence length="101" mass="11188">MKNLVTLSCTALLAIGSAAVFADDVNMADANRLVEEGKIQSFKSLDEKAMSLQQGTITETDLEQEAGRYVYKVEMRTAEGREWDIELDASNAEVLKNKQDD</sequence>
<comment type="caution">
    <text evidence="2">The sequence shown here is derived from an EMBL/GenBank/DDBJ whole genome shotgun (WGS) entry which is preliminary data.</text>
</comment>
<accession>A0A0F9W9J5</accession>
<organism evidence="2">
    <name type="scientific">marine sediment metagenome</name>
    <dbReference type="NCBI Taxonomy" id="412755"/>
    <lineage>
        <taxon>unclassified sequences</taxon>
        <taxon>metagenomes</taxon>
        <taxon>ecological metagenomes</taxon>
    </lineage>
</organism>